<dbReference type="AlphaFoldDB" id="A0A1M4YDU3"/>
<keyword evidence="2" id="KW-0808">Transferase</keyword>
<evidence type="ECO:0000313" key="3">
    <source>
        <dbReference type="Proteomes" id="UP000184423"/>
    </source>
</evidence>
<organism evidence="2 3">
    <name type="scientific">Caloramator proteoclasticus DSM 10124</name>
    <dbReference type="NCBI Taxonomy" id="1121262"/>
    <lineage>
        <taxon>Bacteria</taxon>
        <taxon>Bacillati</taxon>
        <taxon>Bacillota</taxon>
        <taxon>Clostridia</taxon>
        <taxon>Eubacteriales</taxon>
        <taxon>Clostridiaceae</taxon>
        <taxon>Caloramator</taxon>
    </lineage>
</organism>
<dbReference type="Proteomes" id="UP000184423">
    <property type="component" value="Unassembled WGS sequence"/>
</dbReference>
<dbReference type="Pfam" id="PF04101">
    <property type="entry name" value="Glyco_tran_28_C"/>
    <property type="match status" value="1"/>
</dbReference>
<dbReference type="InterPro" id="IPR007235">
    <property type="entry name" value="Glyco_trans_28_C"/>
</dbReference>
<feature type="domain" description="Glycosyl transferase family 28 C-terminal" evidence="1">
    <location>
        <begin position="1"/>
        <end position="154"/>
    </location>
</feature>
<keyword evidence="3" id="KW-1185">Reference proteome</keyword>
<reference evidence="3" key="1">
    <citation type="submission" date="2016-11" db="EMBL/GenBank/DDBJ databases">
        <authorList>
            <person name="Varghese N."/>
            <person name="Submissions S."/>
        </authorList>
    </citation>
    <scope>NUCLEOTIDE SEQUENCE [LARGE SCALE GENOMIC DNA]</scope>
    <source>
        <strain evidence="3">DSM 10124</strain>
    </source>
</reference>
<dbReference type="Gene3D" id="3.40.50.2000">
    <property type="entry name" value="Glycogen Phosphorylase B"/>
    <property type="match status" value="1"/>
</dbReference>
<evidence type="ECO:0000313" key="2">
    <source>
        <dbReference type="EMBL" id="SHF03981.1"/>
    </source>
</evidence>
<accession>A0A1M4YDU3</accession>
<sequence>MIFVTLGTFDMPFNRLLEYIDKLIESGKINEEVVVQAGFTKYNTKNFKIIDFMNNEEIERYYDESNFIISHGGTGSLMLGVKKGKKVIGVPRLEKYGEHNNDHQIEIVNLLKEQNLILSAYDYEELEDAVDKINEFEPSKYVSKTQVIIDFISDYIDSI</sequence>
<dbReference type="RefSeq" id="WP_027309100.1">
    <property type="nucleotide sequence ID" value="NZ_FQVG01000030.1"/>
</dbReference>
<name>A0A1M4YDU3_9CLOT</name>
<dbReference type="GO" id="GO:0016758">
    <property type="term" value="F:hexosyltransferase activity"/>
    <property type="evidence" value="ECO:0007669"/>
    <property type="project" value="InterPro"/>
</dbReference>
<proteinExistence type="predicted"/>
<protein>
    <submittedName>
        <fullName evidence="2">UDP-N-acetylglucosamine transferase subunit ALG13</fullName>
    </submittedName>
</protein>
<dbReference type="SUPFAM" id="SSF53756">
    <property type="entry name" value="UDP-Glycosyltransferase/glycogen phosphorylase"/>
    <property type="match status" value="1"/>
</dbReference>
<gene>
    <name evidence="2" type="ORF">SAMN02746091_01643</name>
</gene>
<dbReference type="EMBL" id="FQVG01000030">
    <property type="protein sequence ID" value="SHF03981.1"/>
    <property type="molecule type" value="Genomic_DNA"/>
</dbReference>
<dbReference type="InterPro" id="IPR048097">
    <property type="entry name" value="Cps14G-like"/>
</dbReference>
<evidence type="ECO:0000259" key="1">
    <source>
        <dbReference type="Pfam" id="PF04101"/>
    </source>
</evidence>
<dbReference type="NCBIfam" id="NF041548">
    <property type="entry name" value="PssE"/>
    <property type="match status" value="1"/>
</dbReference>